<dbReference type="GO" id="GO:0016987">
    <property type="term" value="F:sigma factor activity"/>
    <property type="evidence" value="ECO:0007669"/>
    <property type="project" value="UniProtKB-KW"/>
</dbReference>
<dbReference type="InterPro" id="IPR012845">
    <property type="entry name" value="RNA_pol_sigma_FliA_WhiG"/>
</dbReference>
<dbReference type="InterPro" id="IPR013324">
    <property type="entry name" value="RNA_pol_sigma_r3/r4-like"/>
</dbReference>
<comment type="caution">
    <text evidence="6">The sequence shown here is derived from an EMBL/GenBank/DDBJ whole genome shotgun (WGS) entry which is preliminary data.</text>
</comment>
<dbReference type="InterPro" id="IPR007630">
    <property type="entry name" value="RNA_pol_sigma70_r4"/>
</dbReference>
<dbReference type="InterPro" id="IPR000943">
    <property type="entry name" value="RNA_pol_sigma70"/>
</dbReference>
<evidence type="ECO:0000259" key="5">
    <source>
        <dbReference type="PROSITE" id="PS00716"/>
    </source>
</evidence>
<dbReference type="SUPFAM" id="SSF88946">
    <property type="entry name" value="Sigma2 domain of RNA polymerase sigma factors"/>
    <property type="match status" value="1"/>
</dbReference>
<dbReference type="PROSITE" id="PS00716">
    <property type="entry name" value="SIGMA70_2"/>
    <property type="match status" value="1"/>
</dbReference>
<dbReference type="NCBIfam" id="TIGR02937">
    <property type="entry name" value="sigma70-ECF"/>
    <property type="match status" value="1"/>
</dbReference>
<dbReference type="PANTHER" id="PTHR30385">
    <property type="entry name" value="SIGMA FACTOR F FLAGELLAR"/>
    <property type="match status" value="1"/>
</dbReference>
<proteinExistence type="predicted"/>
<feature type="domain" description="RNA polymerase sigma-70" evidence="5">
    <location>
        <begin position="209"/>
        <end position="235"/>
    </location>
</feature>
<dbReference type="PANTHER" id="PTHR30385:SF7">
    <property type="entry name" value="RNA POLYMERASE SIGMA FACTOR FLIA"/>
    <property type="match status" value="1"/>
</dbReference>
<accession>A0AAP4TVL3</accession>
<evidence type="ECO:0000256" key="3">
    <source>
        <dbReference type="ARBA" id="ARBA00023125"/>
    </source>
</evidence>
<dbReference type="NCBIfam" id="NF005413">
    <property type="entry name" value="PRK06986.1"/>
    <property type="match status" value="1"/>
</dbReference>
<keyword evidence="2" id="KW-0731">Sigma factor</keyword>
<dbReference type="InterPro" id="IPR007624">
    <property type="entry name" value="RNA_pol_sigma70_r3"/>
</dbReference>
<name>A0AAP4TVL3_9GAMM</name>
<dbReference type="Pfam" id="PF04539">
    <property type="entry name" value="Sigma70_r3"/>
    <property type="match status" value="1"/>
</dbReference>
<evidence type="ECO:0000313" key="6">
    <source>
        <dbReference type="EMBL" id="MDO6670618.1"/>
    </source>
</evidence>
<dbReference type="InterPro" id="IPR013325">
    <property type="entry name" value="RNA_pol_sigma_r2"/>
</dbReference>
<dbReference type="GO" id="GO:0003899">
    <property type="term" value="F:DNA-directed RNA polymerase activity"/>
    <property type="evidence" value="ECO:0007669"/>
    <property type="project" value="InterPro"/>
</dbReference>
<dbReference type="NCBIfam" id="TIGR02479">
    <property type="entry name" value="FliA_WhiG"/>
    <property type="match status" value="1"/>
</dbReference>
<dbReference type="Pfam" id="PF04542">
    <property type="entry name" value="Sigma70_r2"/>
    <property type="match status" value="1"/>
</dbReference>
<evidence type="ECO:0000256" key="4">
    <source>
        <dbReference type="ARBA" id="ARBA00023163"/>
    </source>
</evidence>
<protein>
    <submittedName>
        <fullName evidence="6">RNA polymerase sigma factor FliA</fullName>
    </submittedName>
</protein>
<dbReference type="SUPFAM" id="SSF88659">
    <property type="entry name" value="Sigma3 and sigma4 domains of RNA polymerase sigma factors"/>
    <property type="match status" value="2"/>
</dbReference>
<dbReference type="Gene3D" id="1.20.140.160">
    <property type="match status" value="1"/>
</dbReference>
<dbReference type="GO" id="GO:0003677">
    <property type="term" value="F:DNA binding"/>
    <property type="evidence" value="ECO:0007669"/>
    <property type="project" value="UniProtKB-KW"/>
</dbReference>
<dbReference type="FunFam" id="1.10.1740.10:FF:000002">
    <property type="entry name" value="RNA polymerase sigma factor FliA"/>
    <property type="match status" value="1"/>
</dbReference>
<dbReference type="Pfam" id="PF04545">
    <property type="entry name" value="Sigma70_r4"/>
    <property type="match status" value="1"/>
</dbReference>
<dbReference type="GO" id="GO:0006352">
    <property type="term" value="P:DNA-templated transcription initiation"/>
    <property type="evidence" value="ECO:0007669"/>
    <property type="project" value="InterPro"/>
</dbReference>
<dbReference type="PIRSF" id="PIRSF000770">
    <property type="entry name" value="RNA_pol_sigma-SigE/K"/>
    <property type="match status" value="1"/>
</dbReference>
<dbReference type="RefSeq" id="WP_192838825.1">
    <property type="nucleotide sequence ID" value="NZ_JAUORK010000001.1"/>
</dbReference>
<gene>
    <name evidence="6" type="ORF">Q4535_00665</name>
</gene>
<evidence type="ECO:0000256" key="2">
    <source>
        <dbReference type="ARBA" id="ARBA00023082"/>
    </source>
</evidence>
<sequence length="252" mass="28284">MYTANGRMAQQDIYTEYQPLVRRIALQLQVRLPASVDLEDLIQAGMLGLCECVGRYEQGHGASFATYASQRIRGAMLDELRSRDWLPRSVRRAGRELESVIQQLEQSLGYPPEETQIAAAMGLELEDYRRLLLDTNNGMVMSLDEMMDEEGGLAGGYASPEATPFATPFALPHDALEEADTRRALNEAIARLPEREKLLMALYYQEKLNLKEIGAVLDVTESRVSQLHSQAVRRLQGVLAPHLVARAGKRRR</sequence>
<dbReference type="Proteomes" id="UP001170481">
    <property type="component" value="Unassembled WGS sequence"/>
</dbReference>
<reference evidence="6" key="1">
    <citation type="submission" date="2023-07" db="EMBL/GenBank/DDBJ databases">
        <title>Genome content predicts the carbon catabolic preferences of heterotrophic bacteria.</title>
        <authorList>
            <person name="Gralka M."/>
        </authorList>
    </citation>
    <scope>NUCLEOTIDE SEQUENCE</scope>
    <source>
        <strain evidence="6">C2R13</strain>
    </source>
</reference>
<keyword evidence="1" id="KW-0805">Transcription regulation</keyword>
<dbReference type="PRINTS" id="PR00046">
    <property type="entry name" value="SIGMA70FCT"/>
</dbReference>
<evidence type="ECO:0000256" key="1">
    <source>
        <dbReference type="ARBA" id="ARBA00023015"/>
    </source>
</evidence>
<keyword evidence="3" id="KW-0238">DNA-binding</keyword>
<evidence type="ECO:0000313" key="7">
    <source>
        <dbReference type="Proteomes" id="UP001170481"/>
    </source>
</evidence>
<dbReference type="Gene3D" id="1.10.1740.10">
    <property type="match status" value="1"/>
</dbReference>
<dbReference type="CDD" id="cd06171">
    <property type="entry name" value="Sigma70_r4"/>
    <property type="match status" value="1"/>
</dbReference>
<dbReference type="InterPro" id="IPR007627">
    <property type="entry name" value="RNA_pol_sigma70_r2"/>
</dbReference>
<dbReference type="InterPro" id="IPR014284">
    <property type="entry name" value="RNA_pol_sigma-70_dom"/>
</dbReference>
<dbReference type="AlphaFoldDB" id="A0AAP4TVL3"/>
<organism evidence="6 7">
    <name type="scientific">Cobetia amphilecti</name>
    <dbReference type="NCBI Taxonomy" id="1055104"/>
    <lineage>
        <taxon>Bacteria</taxon>
        <taxon>Pseudomonadati</taxon>
        <taxon>Pseudomonadota</taxon>
        <taxon>Gammaproteobacteria</taxon>
        <taxon>Oceanospirillales</taxon>
        <taxon>Halomonadaceae</taxon>
        <taxon>Cobetia</taxon>
    </lineage>
</organism>
<dbReference type="EMBL" id="JAUORK010000001">
    <property type="protein sequence ID" value="MDO6670618.1"/>
    <property type="molecule type" value="Genomic_DNA"/>
</dbReference>
<keyword evidence="4" id="KW-0804">Transcription</keyword>